<keyword evidence="5" id="KW-1185">Reference proteome</keyword>
<keyword evidence="3" id="KW-0560">Oxidoreductase</keyword>
<evidence type="ECO:0000313" key="4">
    <source>
        <dbReference type="EMBL" id="KAL2050871.1"/>
    </source>
</evidence>
<evidence type="ECO:0000313" key="5">
    <source>
        <dbReference type="Proteomes" id="UP001590951"/>
    </source>
</evidence>
<gene>
    <name evidence="4" type="ORF">ABVK25_008932</name>
</gene>
<proteinExistence type="inferred from homology"/>
<dbReference type="Gene3D" id="3.40.50.720">
    <property type="entry name" value="NAD(P)-binding Rossmann-like Domain"/>
    <property type="match status" value="2"/>
</dbReference>
<dbReference type="InterPro" id="IPR036291">
    <property type="entry name" value="NAD(P)-bd_dom_sf"/>
</dbReference>
<keyword evidence="2" id="KW-0521">NADP</keyword>
<sequence length="218" mass="23420">MVTGRNAGLGFELLKMLYCKGAKVYMASRTQSKAEAVIRAIVSTSTSTPGQVAARSAPNNSVRVISTSSVCVDTSAPKGGVKSASLVTPTADQAHDYAVSKAGKWLLAFELAKRYGRDSIVSVAQNPGQLRRAIWDGAPKVARKVVSLVLHSALYGAYTALRCGISPDVTVVDGGRWGRWHPVPRKNILDSLESEKEGGTGEAEKFWDWCEEKTSEYA</sequence>
<evidence type="ECO:0000256" key="1">
    <source>
        <dbReference type="ARBA" id="ARBA00006484"/>
    </source>
</evidence>
<evidence type="ECO:0000256" key="2">
    <source>
        <dbReference type="ARBA" id="ARBA00022857"/>
    </source>
</evidence>
<dbReference type="Proteomes" id="UP001590951">
    <property type="component" value="Unassembled WGS sequence"/>
</dbReference>
<protein>
    <submittedName>
        <fullName evidence="4">Uncharacterized protein</fullName>
    </submittedName>
</protein>
<evidence type="ECO:0000256" key="3">
    <source>
        <dbReference type="ARBA" id="ARBA00023002"/>
    </source>
</evidence>
<comment type="similarity">
    <text evidence="1">Belongs to the short-chain dehydrogenases/reductases (SDR) family.</text>
</comment>
<dbReference type="PANTHER" id="PTHR24320">
    <property type="entry name" value="RETINOL DEHYDROGENASE"/>
    <property type="match status" value="1"/>
</dbReference>
<dbReference type="EMBL" id="JBHFEH010000042">
    <property type="protein sequence ID" value="KAL2050871.1"/>
    <property type="molecule type" value="Genomic_DNA"/>
</dbReference>
<dbReference type="PANTHER" id="PTHR24320:SF236">
    <property type="entry name" value="SHORT-CHAIN DEHYDROGENASE-RELATED"/>
    <property type="match status" value="1"/>
</dbReference>
<comment type="caution">
    <text evidence="4">The sequence shown here is derived from an EMBL/GenBank/DDBJ whole genome shotgun (WGS) entry which is preliminary data.</text>
</comment>
<organism evidence="4 5">
    <name type="scientific">Lepraria finkii</name>
    <dbReference type="NCBI Taxonomy" id="1340010"/>
    <lineage>
        <taxon>Eukaryota</taxon>
        <taxon>Fungi</taxon>
        <taxon>Dikarya</taxon>
        <taxon>Ascomycota</taxon>
        <taxon>Pezizomycotina</taxon>
        <taxon>Lecanoromycetes</taxon>
        <taxon>OSLEUM clade</taxon>
        <taxon>Lecanoromycetidae</taxon>
        <taxon>Lecanorales</taxon>
        <taxon>Lecanorineae</taxon>
        <taxon>Stereocaulaceae</taxon>
        <taxon>Lepraria</taxon>
    </lineage>
</organism>
<accession>A0ABR4B1H2</accession>
<reference evidence="4 5" key="1">
    <citation type="submission" date="2024-09" db="EMBL/GenBank/DDBJ databases">
        <title>Rethinking Asexuality: The Enigmatic Case of Functional Sexual Genes in Lepraria (Stereocaulaceae).</title>
        <authorList>
            <person name="Doellman M."/>
            <person name="Sun Y."/>
            <person name="Barcenas-Pena A."/>
            <person name="Lumbsch H.T."/>
            <person name="Grewe F."/>
        </authorList>
    </citation>
    <scope>NUCLEOTIDE SEQUENCE [LARGE SCALE GENOMIC DNA]</scope>
    <source>
        <strain evidence="4 5">Grewe 0041</strain>
    </source>
</reference>
<dbReference type="SUPFAM" id="SSF51735">
    <property type="entry name" value="NAD(P)-binding Rossmann-fold domains"/>
    <property type="match status" value="1"/>
</dbReference>
<name>A0ABR4B1H2_9LECA</name>